<name>A0A1B0C083_9MUSC</name>
<accession>A0A1B0C083</accession>
<keyword evidence="1" id="KW-0472">Membrane</keyword>
<evidence type="ECO:0000313" key="2">
    <source>
        <dbReference type="EnsemblMetazoa" id="GPPI045717-PA"/>
    </source>
</evidence>
<reference evidence="2" key="2">
    <citation type="submission" date="2020-05" db="UniProtKB">
        <authorList>
            <consortium name="EnsemblMetazoa"/>
        </authorList>
    </citation>
    <scope>IDENTIFICATION</scope>
    <source>
        <strain evidence="2">IAEA</strain>
    </source>
</reference>
<keyword evidence="1" id="KW-0812">Transmembrane</keyword>
<keyword evidence="3" id="KW-1185">Reference proteome</keyword>
<feature type="transmembrane region" description="Helical" evidence="1">
    <location>
        <begin position="34"/>
        <end position="51"/>
    </location>
</feature>
<dbReference type="AlphaFoldDB" id="A0A1B0C083"/>
<organism evidence="2 3">
    <name type="scientific">Glossina palpalis gambiensis</name>
    <dbReference type="NCBI Taxonomy" id="67801"/>
    <lineage>
        <taxon>Eukaryota</taxon>
        <taxon>Metazoa</taxon>
        <taxon>Ecdysozoa</taxon>
        <taxon>Arthropoda</taxon>
        <taxon>Hexapoda</taxon>
        <taxon>Insecta</taxon>
        <taxon>Pterygota</taxon>
        <taxon>Neoptera</taxon>
        <taxon>Endopterygota</taxon>
        <taxon>Diptera</taxon>
        <taxon>Brachycera</taxon>
        <taxon>Muscomorpha</taxon>
        <taxon>Hippoboscoidea</taxon>
        <taxon>Glossinidae</taxon>
        <taxon>Glossina</taxon>
    </lineage>
</organism>
<keyword evidence="1" id="KW-1133">Transmembrane helix</keyword>
<dbReference type="EnsemblMetazoa" id="GPPI045717-RA">
    <property type="protein sequence ID" value="GPPI045717-PA"/>
    <property type="gene ID" value="GPPI045717"/>
</dbReference>
<evidence type="ECO:0000313" key="3">
    <source>
        <dbReference type="Proteomes" id="UP000092460"/>
    </source>
</evidence>
<protein>
    <submittedName>
        <fullName evidence="2">Uncharacterized protein</fullName>
    </submittedName>
</protein>
<feature type="transmembrane region" description="Helical" evidence="1">
    <location>
        <begin position="102"/>
        <end position="124"/>
    </location>
</feature>
<evidence type="ECO:0000256" key="1">
    <source>
        <dbReference type="SAM" id="Phobius"/>
    </source>
</evidence>
<dbReference type="EMBL" id="JXJN01023493">
    <property type="status" value="NOT_ANNOTATED_CDS"/>
    <property type="molecule type" value="Genomic_DNA"/>
</dbReference>
<dbReference type="Proteomes" id="UP000092460">
    <property type="component" value="Unassembled WGS sequence"/>
</dbReference>
<reference evidence="3" key="1">
    <citation type="submission" date="2015-01" db="EMBL/GenBank/DDBJ databases">
        <authorList>
            <person name="Aksoy S."/>
            <person name="Warren W."/>
            <person name="Wilson R.K."/>
        </authorList>
    </citation>
    <scope>NUCLEOTIDE SEQUENCE [LARGE SCALE GENOMIC DNA]</scope>
    <source>
        <strain evidence="3">IAEA</strain>
    </source>
</reference>
<sequence length="125" mass="14045">MGYDTVMHAPRKVGECTWLNIRFKPSSSLVLEHRVINVNAAVFVVVGVFVLQKHENFIMLMQRVGGKIQFSVAKSSLPEHGGKFNTESVLSSPQHQQSCQRYLLYSKLLGPIVILQTLSVLHLLK</sequence>
<dbReference type="VEuPathDB" id="VectorBase:GPPI045717"/>
<proteinExistence type="predicted"/>